<dbReference type="AlphaFoldDB" id="A0A6M0LJI1"/>
<proteinExistence type="predicted"/>
<accession>A0A6M0LJI1</accession>
<reference evidence="1 2" key="1">
    <citation type="submission" date="2019-09" db="EMBL/GenBank/DDBJ databases">
        <authorList>
            <person name="Pidcock S.E."/>
            <person name="Huws S.A."/>
        </authorList>
    </citation>
    <scope>NUCLEOTIDE SEQUENCE [LARGE SCALE GENOMIC DNA]</scope>
    <source>
        <strain evidence="1 2">MZ8</strain>
    </source>
</reference>
<reference evidence="1 2" key="2">
    <citation type="submission" date="2020-03" db="EMBL/GenBank/DDBJ databases">
        <title>Investigating the evolutionary divergence of the Butyrivibrio group.</title>
        <authorList>
            <person name="Skvortsov T."/>
            <person name="Santos F.G."/>
            <person name="Ting K.S."/>
            <person name="Creevey C.J."/>
        </authorList>
    </citation>
    <scope>NUCLEOTIDE SEQUENCE [LARGE SCALE GENOMIC DNA]</scope>
    <source>
        <strain evidence="1 2">MZ8</strain>
    </source>
</reference>
<dbReference type="SUPFAM" id="SSF51735">
    <property type="entry name" value="NAD(P)-binding Rossmann-fold domains"/>
    <property type="match status" value="1"/>
</dbReference>
<evidence type="ECO:0000313" key="1">
    <source>
        <dbReference type="EMBL" id="NEX02672.1"/>
    </source>
</evidence>
<dbReference type="EC" id="4.3.1.12" evidence="1"/>
<dbReference type="InterPro" id="IPR023401">
    <property type="entry name" value="ODC_N"/>
</dbReference>
<evidence type="ECO:0000313" key="2">
    <source>
        <dbReference type="Proteomes" id="UP000473091"/>
    </source>
</evidence>
<protein>
    <submittedName>
        <fullName evidence="1">Ornithine cyclodeaminase</fullName>
        <ecNumber evidence="1">4.3.1.12</ecNumber>
    </submittedName>
</protein>
<dbReference type="Gene3D" id="3.40.50.720">
    <property type="entry name" value="NAD(P)-binding Rossmann-like Domain"/>
    <property type="match status" value="1"/>
</dbReference>
<keyword evidence="1" id="KW-0456">Lyase</keyword>
<dbReference type="GO" id="GO:0005737">
    <property type="term" value="C:cytoplasm"/>
    <property type="evidence" value="ECO:0007669"/>
    <property type="project" value="TreeGrafter"/>
</dbReference>
<name>A0A6M0LJI1_PSEXY</name>
<dbReference type="Proteomes" id="UP000473091">
    <property type="component" value="Unassembled WGS sequence"/>
</dbReference>
<dbReference type="Gene3D" id="3.30.1780.10">
    <property type="entry name" value="ornithine cyclodeaminase, domain 1"/>
    <property type="match status" value="1"/>
</dbReference>
<sequence length="384" mass="42306">MTKDFQDTKIDLLYLSEPDMIKAGVNDVKACTSCMEELLVTLDKGDYLMGGENGNSHGTMITFPDNPIFPNMPKSGPDRRFMAMPAYVGGETDMAGMKWYGSNVENREKGLPRSILMVMLNDKDTGAPLSLMSANLLSAYRTSGIPGAGVKNLAVKDAKVLGIVGPGVINITAIETFAALRPTLDTLKIKGRGKASIDRCIEFVKENLPQFKTIKVVDTLEECVRDSDILSFATSTAMGMDRSQYPFVKEEWIKPGALFCVPGSCDFSDEFICSGKAKLVCDNIKLYEAWAEEYPYPTYNQIYIPGCLWLDLVHDGKLSKDKIINLGAILAGKEEGRTSDDEIIIYSVGGMPVEDVAWGKKCYEKALELGIGTKLNLWDKPYLF</sequence>
<dbReference type="PANTHER" id="PTHR13812:SF19">
    <property type="entry name" value="KETIMINE REDUCTASE MU-CRYSTALLIN"/>
    <property type="match status" value="1"/>
</dbReference>
<dbReference type="GO" id="GO:0008473">
    <property type="term" value="F:ornithine cyclodeaminase activity"/>
    <property type="evidence" value="ECO:0007669"/>
    <property type="project" value="UniProtKB-EC"/>
</dbReference>
<gene>
    <name evidence="1" type="ORF">F0Q01_12345</name>
</gene>
<organism evidence="1 2">
    <name type="scientific">Pseudobutyrivibrio xylanivorans</name>
    <dbReference type="NCBI Taxonomy" id="185007"/>
    <lineage>
        <taxon>Bacteria</taxon>
        <taxon>Bacillati</taxon>
        <taxon>Bacillota</taxon>
        <taxon>Clostridia</taxon>
        <taxon>Lachnospirales</taxon>
        <taxon>Lachnospiraceae</taxon>
        <taxon>Pseudobutyrivibrio</taxon>
    </lineage>
</organism>
<comment type="caution">
    <text evidence="1">The sequence shown here is derived from an EMBL/GenBank/DDBJ whole genome shotgun (WGS) entry which is preliminary data.</text>
</comment>
<dbReference type="InterPro" id="IPR036291">
    <property type="entry name" value="NAD(P)-bd_dom_sf"/>
</dbReference>
<dbReference type="InterPro" id="IPR003462">
    <property type="entry name" value="ODC_Mu_crystall"/>
</dbReference>
<dbReference type="EMBL" id="VTVE01000004">
    <property type="protein sequence ID" value="NEX02672.1"/>
    <property type="molecule type" value="Genomic_DNA"/>
</dbReference>
<dbReference type="PANTHER" id="PTHR13812">
    <property type="entry name" value="KETIMINE REDUCTASE MU-CRYSTALLIN"/>
    <property type="match status" value="1"/>
</dbReference>
<dbReference type="Pfam" id="PF02423">
    <property type="entry name" value="OCD_Mu_crystall"/>
    <property type="match status" value="1"/>
</dbReference>
<dbReference type="NCBIfam" id="NF004848">
    <property type="entry name" value="PRK06199.1"/>
    <property type="match status" value="1"/>
</dbReference>
<dbReference type="PIRSF" id="PIRSF001439">
    <property type="entry name" value="CryM"/>
    <property type="match status" value="1"/>
</dbReference>